<evidence type="ECO:0000313" key="2">
    <source>
        <dbReference type="EMBL" id="CUM77022.1"/>
    </source>
</evidence>
<keyword evidence="7" id="KW-1185">Reference proteome</keyword>
<gene>
    <name evidence="4" type="ORF">DW068_00065</name>
    <name evidence="3" type="ORF">DW833_00730</name>
    <name evidence="2" type="ORF">ERS852578_00129</name>
</gene>
<name>A0A173RGK1_9FIRM</name>
<dbReference type="InterPro" id="IPR007842">
    <property type="entry name" value="HEPN_dom"/>
</dbReference>
<sequence length="161" mass="19119">MDSMTYLDFAENDYKYFMHSYESGYVANNMAANAQNTAEKYLKHLIDQYDHDEQRLDLRTRTLRTHNLSQLMNYLSNEMGMEIPLRVKRDINALNNYYFNARYPGDNSFFVSKDDIEICKEGLDSCRELVLSVDKEMRTKNKEKELISENIPIVEDEEWDI</sequence>
<feature type="domain" description="HEPN" evidence="1">
    <location>
        <begin position="7"/>
        <end position="133"/>
    </location>
</feature>
<organism evidence="2 5">
    <name type="scientific">Anaerobutyricum hallii</name>
    <dbReference type="NCBI Taxonomy" id="39488"/>
    <lineage>
        <taxon>Bacteria</taxon>
        <taxon>Bacillati</taxon>
        <taxon>Bacillota</taxon>
        <taxon>Clostridia</taxon>
        <taxon>Lachnospirales</taxon>
        <taxon>Lachnospiraceae</taxon>
        <taxon>Anaerobutyricum</taxon>
    </lineage>
</organism>
<dbReference type="EMBL" id="QSID01000001">
    <property type="protein sequence ID" value="RHC68070.1"/>
    <property type="molecule type" value="Genomic_DNA"/>
</dbReference>
<dbReference type="SUPFAM" id="SSF81593">
    <property type="entry name" value="Nucleotidyltransferase substrate binding subunit/domain"/>
    <property type="match status" value="1"/>
</dbReference>
<reference evidence="6 7" key="2">
    <citation type="submission" date="2018-08" db="EMBL/GenBank/DDBJ databases">
        <title>A genome reference for cultivated species of the human gut microbiota.</title>
        <authorList>
            <person name="Zou Y."/>
            <person name="Xue W."/>
            <person name="Luo G."/>
        </authorList>
    </citation>
    <scope>NUCLEOTIDE SEQUENCE [LARGE SCALE GENOMIC DNA]</scope>
    <source>
        <strain evidence="4 6">AF45-14BH</strain>
        <strain evidence="3 7">AM34-3LB</strain>
    </source>
</reference>
<dbReference type="RefSeq" id="WP_022169419.1">
    <property type="nucleotide sequence ID" value="NZ_CABJFJ010000001.1"/>
</dbReference>
<dbReference type="Proteomes" id="UP000283497">
    <property type="component" value="Unassembled WGS sequence"/>
</dbReference>
<evidence type="ECO:0000313" key="7">
    <source>
        <dbReference type="Proteomes" id="UP000284621"/>
    </source>
</evidence>
<dbReference type="EMBL" id="QRNJ01000001">
    <property type="protein sequence ID" value="RHK42290.1"/>
    <property type="molecule type" value="Genomic_DNA"/>
</dbReference>
<dbReference type="AlphaFoldDB" id="A0A173RGK1"/>
<evidence type="ECO:0000313" key="6">
    <source>
        <dbReference type="Proteomes" id="UP000283497"/>
    </source>
</evidence>
<evidence type="ECO:0000259" key="1">
    <source>
        <dbReference type="PROSITE" id="PS50910"/>
    </source>
</evidence>
<evidence type="ECO:0000313" key="5">
    <source>
        <dbReference type="Proteomes" id="UP000095390"/>
    </source>
</evidence>
<dbReference type="Pfam" id="PF05168">
    <property type="entry name" value="HEPN"/>
    <property type="match status" value="1"/>
</dbReference>
<evidence type="ECO:0000313" key="3">
    <source>
        <dbReference type="EMBL" id="RHC68070.1"/>
    </source>
</evidence>
<dbReference type="Proteomes" id="UP000284621">
    <property type="component" value="Unassembled WGS sequence"/>
</dbReference>
<accession>A0A173RGK1</accession>
<dbReference type="Proteomes" id="UP000095390">
    <property type="component" value="Unassembled WGS sequence"/>
</dbReference>
<dbReference type="Gene3D" id="1.20.120.330">
    <property type="entry name" value="Nucleotidyltransferases domain 2"/>
    <property type="match status" value="1"/>
</dbReference>
<reference evidence="2 5" key="1">
    <citation type="submission" date="2015-09" db="EMBL/GenBank/DDBJ databases">
        <authorList>
            <consortium name="Pathogen Informatics"/>
        </authorList>
    </citation>
    <scope>NUCLEOTIDE SEQUENCE [LARGE SCALE GENOMIC DNA]</scope>
    <source>
        <strain evidence="2 5">2789STDY5834966</strain>
    </source>
</reference>
<protein>
    <submittedName>
        <fullName evidence="2 3">HEPN domain</fullName>
    </submittedName>
</protein>
<evidence type="ECO:0000313" key="4">
    <source>
        <dbReference type="EMBL" id="RHK42290.1"/>
    </source>
</evidence>
<dbReference type="PROSITE" id="PS50910">
    <property type="entry name" value="HEPN"/>
    <property type="match status" value="1"/>
</dbReference>
<dbReference type="EMBL" id="CYYC01000001">
    <property type="protein sequence ID" value="CUM77022.1"/>
    <property type="molecule type" value="Genomic_DNA"/>
</dbReference>
<dbReference type="GeneID" id="75047496"/>
<dbReference type="OrthoDB" id="2048667at2"/>
<proteinExistence type="predicted"/>